<organism evidence="9 10">
    <name type="scientific">Mycolicibacterium frederiksbergense</name>
    <dbReference type="NCBI Taxonomy" id="117567"/>
    <lineage>
        <taxon>Bacteria</taxon>
        <taxon>Bacillati</taxon>
        <taxon>Actinomycetota</taxon>
        <taxon>Actinomycetes</taxon>
        <taxon>Mycobacteriales</taxon>
        <taxon>Mycobacteriaceae</taxon>
        <taxon>Mycolicibacterium</taxon>
    </lineage>
</organism>
<protein>
    <recommendedName>
        <fullName evidence="4 8">2,3-bisphosphoglycerate-dependent phosphoglycerate mutase</fullName>
        <shortName evidence="4">BPG-dependent PGAM</shortName>
        <shortName evidence="4">PGAM</shortName>
        <shortName evidence="4">Phosphoglyceromutase</shortName>
        <shortName evidence="4">dPGM</shortName>
        <ecNumber evidence="4 8">5.4.2.11</ecNumber>
    </recommendedName>
</protein>
<comment type="pathway">
    <text evidence="4 8">Carbohydrate degradation; glycolysis; pyruvate from D-glyceraldehyde 3-phosphate: step 3/5.</text>
</comment>
<evidence type="ECO:0000256" key="5">
    <source>
        <dbReference type="PIRSR" id="PIRSR613078-1"/>
    </source>
</evidence>
<dbReference type="InterPro" id="IPR001345">
    <property type="entry name" value="PG/BPGM_mutase_AS"/>
</dbReference>
<evidence type="ECO:0000313" key="10">
    <source>
        <dbReference type="Proteomes" id="UP000501849"/>
    </source>
</evidence>
<gene>
    <name evidence="4" type="primary">gpmA</name>
    <name evidence="9" type="ORF">EXE63_02940</name>
</gene>
<feature type="active site" description="Tele-phosphohistidine intermediate" evidence="4 5">
    <location>
        <position position="10"/>
    </location>
</feature>
<name>A0A6H0S0Y5_9MYCO</name>
<evidence type="ECO:0000256" key="3">
    <source>
        <dbReference type="ARBA" id="ARBA00023235"/>
    </source>
</evidence>
<dbReference type="GO" id="GO:0006096">
    <property type="term" value="P:glycolytic process"/>
    <property type="evidence" value="ECO:0007669"/>
    <property type="project" value="UniProtKB-UniRule"/>
</dbReference>
<dbReference type="Proteomes" id="UP000501849">
    <property type="component" value="Plasmid unnamed2"/>
</dbReference>
<evidence type="ECO:0000256" key="4">
    <source>
        <dbReference type="HAMAP-Rule" id="MF_01039"/>
    </source>
</evidence>
<comment type="catalytic activity">
    <reaction evidence="4 8">
        <text>(2R)-2-phosphoglycerate = (2R)-3-phosphoglycerate</text>
        <dbReference type="Rhea" id="RHEA:15901"/>
        <dbReference type="ChEBI" id="CHEBI:58272"/>
        <dbReference type="ChEBI" id="CHEBI:58289"/>
        <dbReference type="EC" id="5.4.2.11"/>
    </reaction>
</comment>
<evidence type="ECO:0000256" key="6">
    <source>
        <dbReference type="PIRSR" id="PIRSR613078-2"/>
    </source>
</evidence>
<reference evidence="9 10" key="1">
    <citation type="submission" date="2019-04" db="EMBL/GenBank/DDBJ databases">
        <title>Draft, Whole-Genome Sequence of the Anthracene-degrading Mycobacterium frederiksbergense LB501T, Isolated from a Polycyclic Aromatic Hydrocarbon (PAH)-Contaminated Soil.</title>
        <authorList>
            <person name="Augelletti F."/>
        </authorList>
    </citation>
    <scope>NUCLEOTIDE SEQUENCE [LARGE SCALE GENOMIC DNA]</scope>
    <source>
        <strain evidence="9 10">LB 501T</strain>
        <plasmid evidence="9 10">unnamed2</plasmid>
    </source>
</reference>
<sequence>MSRVLLLMRHGESAANAAGAFGGWLDVPLTTRGRAQAAEAGRAIRAAGLIPAALHTSMLDRAVETAAITVREAGVPDLSAARTWRLNERHYGALQGRARRDVESEFGPEQVALWRRSYELAPPPTPMDDPGHPRLDARYATIADDELPVAESLADVRARLLPYWESAIAPDCARHAVTLVVAHGNSLRMLRMFLDDLTREQVRSLDIPTGVPVRYDLDDRLRPLVIGGIQLCPDDTSVPTTRTTEPPP</sequence>
<dbReference type="InterPro" id="IPR013078">
    <property type="entry name" value="His_Pase_superF_clade-1"/>
</dbReference>
<dbReference type="SMART" id="SM00855">
    <property type="entry name" value="PGAM"/>
    <property type="match status" value="1"/>
</dbReference>
<dbReference type="Gene3D" id="3.40.50.1240">
    <property type="entry name" value="Phosphoglycerate mutase-like"/>
    <property type="match status" value="1"/>
</dbReference>
<geneLocation type="plasmid" evidence="9 10">
    <name>unnamed2</name>
</geneLocation>
<feature type="binding site" evidence="4 6">
    <location>
        <begin position="88"/>
        <end position="91"/>
    </location>
    <ligand>
        <name>substrate</name>
    </ligand>
</feature>
<dbReference type="UniPathway" id="UPA00109">
    <property type="reaction ID" value="UER00186"/>
</dbReference>
<keyword evidence="3 4" id="KW-0413">Isomerase</keyword>
<comment type="similarity">
    <text evidence="1 4">Belongs to the phosphoglycerate mutase family. BPG-dependent PGAM subfamily.</text>
</comment>
<evidence type="ECO:0000256" key="1">
    <source>
        <dbReference type="ARBA" id="ARBA00006717"/>
    </source>
</evidence>
<keyword evidence="4" id="KW-0312">Gluconeogenesis</keyword>
<dbReference type="CDD" id="cd07067">
    <property type="entry name" value="HP_PGM_like"/>
    <property type="match status" value="1"/>
</dbReference>
<evidence type="ECO:0000256" key="7">
    <source>
        <dbReference type="PIRSR" id="PIRSR613078-3"/>
    </source>
</evidence>
<keyword evidence="9" id="KW-0614">Plasmid</keyword>
<dbReference type="Pfam" id="PF00300">
    <property type="entry name" value="His_Phos_1"/>
    <property type="match status" value="1"/>
</dbReference>
<dbReference type="PIRSF" id="PIRSF000709">
    <property type="entry name" value="6PFK_2-Ptase"/>
    <property type="match status" value="1"/>
</dbReference>
<dbReference type="EC" id="5.4.2.11" evidence="4 8"/>
<feature type="site" description="Transition state stabilizer" evidence="4 7">
    <location>
        <position position="183"/>
    </location>
</feature>
<dbReference type="AlphaFoldDB" id="A0A6H0S0Y5"/>
<comment type="caution">
    <text evidence="4">Lacks conserved residue(s) required for the propagation of feature annotation.</text>
</comment>
<dbReference type="SUPFAM" id="SSF53254">
    <property type="entry name" value="Phosphoglycerate mutase-like"/>
    <property type="match status" value="1"/>
</dbReference>
<dbReference type="PANTHER" id="PTHR11931">
    <property type="entry name" value="PHOSPHOGLYCERATE MUTASE"/>
    <property type="match status" value="1"/>
</dbReference>
<feature type="binding site" evidence="4 6">
    <location>
        <begin position="115"/>
        <end position="116"/>
    </location>
    <ligand>
        <name>substrate</name>
    </ligand>
</feature>
<dbReference type="InterPro" id="IPR005952">
    <property type="entry name" value="Phosphogly_mut1"/>
</dbReference>
<dbReference type="InterPro" id="IPR029033">
    <property type="entry name" value="His_PPase_superfam"/>
</dbReference>
<dbReference type="EMBL" id="CP038798">
    <property type="protein sequence ID" value="QIV79975.1"/>
    <property type="molecule type" value="Genomic_DNA"/>
</dbReference>
<evidence type="ECO:0000256" key="8">
    <source>
        <dbReference type="RuleBase" id="RU004512"/>
    </source>
</evidence>
<keyword evidence="2 4" id="KW-0324">Glycolysis</keyword>
<dbReference type="RefSeq" id="WP_168140701.1">
    <property type="nucleotide sequence ID" value="NZ_CP038798.1"/>
</dbReference>
<dbReference type="KEGG" id="mfre:EXE63_02940"/>
<dbReference type="NCBIfam" id="TIGR01258">
    <property type="entry name" value="pgm_1"/>
    <property type="match status" value="1"/>
</dbReference>
<feature type="binding site" evidence="4 6">
    <location>
        <begin position="9"/>
        <end position="16"/>
    </location>
    <ligand>
        <name>substrate</name>
    </ligand>
</feature>
<proteinExistence type="inferred from homology"/>
<comment type="function">
    <text evidence="4 8">Catalyzes the interconversion of 2-phosphoglycerate and 3-phosphoglycerate.</text>
</comment>
<dbReference type="PROSITE" id="PS00175">
    <property type="entry name" value="PG_MUTASE"/>
    <property type="match status" value="1"/>
</dbReference>
<evidence type="ECO:0000256" key="2">
    <source>
        <dbReference type="ARBA" id="ARBA00023152"/>
    </source>
</evidence>
<dbReference type="GO" id="GO:0006094">
    <property type="term" value="P:gluconeogenesis"/>
    <property type="evidence" value="ECO:0007669"/>
    <property type="project" value="UniProtKB-UniRule"/>
</dbReference>
<accession>A0A6H0S0Y5</accession>
<feature type="binding site" evidence="4 6">
    <location>
        <position position="61"/>
    </location>
    <ligand>
        <name>substrate</name>
    </ligand>
</feature>
<dbReference type="GO" id="GO:0004619">
    <property type="term" value="F:phosphoglycerate mutase activity"/>
    <property type="evidence" value="ECO:0007669"/>
    <property type="project" value="UniProtKB-UniRule"/>
</dbReference>
<dbReference type="HAMAP" id="MF_01039">
    <property type="entry name" value="PGAM_GpmA"/>
    <property type="match status" value="1"/>
</dbReference>
<keyword evidence="10" id="KW-1185">Reference proteome</keyword>
<feature type="binding site" evidence="4 6">
    <location>
        <begin position="184"/>
        <end position="185"/>
    </location>
    <ligand>
        <name>substrate</name>
    </ligand>
</feature>
<feature type="active site" description="Proton donor/acceptor" evidence="4 5">
    <location>
        <position position="88"/>
    </location>
</feature>
<evidence type="ECO:0000313" key="9">
    <source>
        <dbReference type="EMBL" id="QIV79975.1"/>
    </source>
</evidence>